<dbReference type="InterPro" id="IPR006575">
    <property type="entry name" value="RWD_dom"/>
</dbReference>
<dbReference type="Gene3D" id="3.30.930.10">
    <property type="entry name" value="Bira Bifunctional Protein, Domain 2"/>
    <property type="match status" value="1"/>
</dbReference>
<feature type="region of interest" description="Disordered" evidence="13">
    <location>
        <begin position="1551"/>
        <end position="1588"/>
    </location>
</feature>
<evidence type="ECO:0000256" key="5">
    <source>
        <dbReference type="ARBA" id="ARBA00022777"/>
    </source>
</evidence>
<dbReference type="PROSITE" id="PS50908">
    <property type="entry name" value="RWD"/>
    <property type="match status" value="1"/>
</dbReference>
<feature type="compositionally biased region" description="Basic and acidic residues" evidence="13">
    <location>
        <begin position="139"/>
        <end position="192"/>
    </location>
</feature>
<feature type="binding site" evidence="11 12">
    <location>
        <position position="633"/>
    </location>
    <ligand>
        <name>ATP</name>
        <dbReference type="ChEBI" id="CHEBI:30616"/>
    </ligand>
</feature>
<feature type="compositionally biased region" description="Acidic residues" evidence="13">
    <location>
        <begin position="746"/>
        <end position="763"/>
    </location>
</feature>
<dbReference type="InterPro" id="IPR024435">
    <property type="entry name" value="HisRS-related_dom"/>
</dbReference>
<dbReference type="SMART" id="SM00591">
    <property type="entry name" value="RWD"/>
    <property type="match status" value="1"/>
</dbReference>
<dbReference type="InterPro" id="IPR000719">
    <property type="entry name" value="Prot_kinase_dom"/>
</dbReference>
<feature type="domain" description="RWD" evidence="15">
    <location>
        <begin position="13"/>
        <end position="127"/>
    </location>
</feature>
<feature type="active site" description="Proton acceptor" evidence="10">
    <location>
        <position position="882"/>
    </location>
</feature>
<dbReference type="InterPro" id="IPR017441">
    <property type="entry name" value="Protein_kinase_ATP_BS"/>
</dbReference>
<feature type="region of interest" description="Disordered" evidence="13">
    <location>
        <begin position="557"/>
        <end position="580"/>
    </location>
</feature>
<feature type="compositionally biased region" description="Gly residues" evidence="13">
    <location>
        <begin position="1563"/>
        <end position="1577"/>
    </location>
</feature>
<dbReference type="SMART" id="SM00220">
    <property type="entry name" value="S_TKc"/>
    <property type="match status" value="1"/>
</dbReference>
<dbReference type="PANTHER" id="PTHR11042:SF136">
    <property type="entry name" value="EIF-2-ALPHA KINASE GCN2"/>
    <property type="match status" value="1"/>
</dbReference>
<keyword evidence="4 11" id="KW-0547">Nucleotide-binding</keyword>
<dbReference type="EC" id="2.7.11.1" evidence="1"/>
<comment type="similarity">
    <text evidence="7">Belongs to the protein kinase superfamily. Ser/Thr protein kinase family. GCN2 subfamily.</text>
</comment>
<dbReference type="Gene3D" id="3.30.200.20">
    <property type="entry name" value="Phosphorylase Kinase, domain 1"/>
    <property type="match status" value="1"/>
</dbReference>
<evidence type="ECO:0000256" key="3">
    <source>
        <dbReference type="ARBA" id="ARBA00022679"/>
    </source>
</evidence>
<dbReference type="GO" id="GO:0005524">
    <property type="term" value="F:ATP binding"/>
    <property type="evidence" value="ECO:0007669"/>
    <property type="project" value="UniProtKB-UniRule"/>
</dbReference>
<keyword evidence="17" id="KW-1185">Reference proteome</keyword>
<dbReference type="GO" id="GO:0000077">
    <property type="term" value="P:DNA damage checkpoint signaling"/>
    <property type="evidence" value="ECO:0007669"/>
    <property type="project" value="InterPro"/>
</dbReference>
<evidence type="ECO:0000256" key="4">
    <source>
        <dbReference type="ARBA" id="ARBA00022741"/>
    </source>
</evidence>
<dbReference type="PIRSF" id="PIRSF000660">
    <property type="entry name" value="Ser/Thr_PK_GCN2"/>
    <property type="match status" value="1"/>
</dbReference>
<dbReference type="CDD" id="cd14046">
    <property type="entry name" value="STKc_EIF2AK4_GCN2_rpt2"/>
    <property type="match status" value="1"/>
</dbReference>
<keyword evidence="5" id="KW-0418">Kinase</keyword>
<organism evidence="16 17">
    <name type="scientific">Littorina saxatilis</name>
    <dbReference type="NCBI Taxonomy" id="31220"/>
    <lineage>
        <taxon>Eukaryota</taxon>
        <taxon>Metazoa</taxon>
        <taxon>Spiralia</taxon>
        <taxon>Lophotrochozoa</taxon>
        <taxon>Mollusca</taxon>
        <taxon>Gastropoda</taxon>
        <taxon>Caenogastropoda</taxon>
        <taxon>Littorinimorpha</taxon>
        <taxon>Littorinoidea</taxon>
        <taxon>Littorinidae</taxon>
        <taxon>Littorina</taxon>
    </lineage>
</organism>
<accession>A0AAN9BFQ7</accession>
<evidence type="ECO:0000256" key="12">
    <source>
        <dbReference type="PROSITE-ProRule" id="PRU10141"/>
    </source>
</evidence>
<evidence type="ECO:0000256" key="11">
    <source>
        <dbReference type="PIRSR" id="PIRSR000660-2"/>
    </source>
</evidence>
<evidence type="ECO:0000256" key="10">
    <source>
        <dbReference type="PIRSR" id="PIRSR000660-1"/>
    </source>
</evidence>
<feature type="domain" description="Protein kinase" evidence="14">
    <location>
        <begin position="604"/>
        <end position="1045"/>
    </location>
</feature>
<dbReference type="InterPro" id="IPR050339">
    <property type="entry name" value="CC_SR_Kinase"/>
</dbReference>
<feature type="binding site" evidence="11">
    <location>
        <begin position="610"/>
        <end position="618"/>
    </location>
    <ligand>
        <name>ATP</name>
        <dbReference type="ChEBI" id="CHEBI:30616"/>
    </ligand>
</feature>
<comment type="caution">
    <text evidence="16">The sequence shown here is derived from an EMBL/GenBank/DDBJ whole genome shotgun (WGS) entry which is preliminary data.</text>
</comment>
<dbReference type="Proteomes" id="UP001374579">
    <property type="component" value="Unassembled WGS sequence"/>
</dbReference>
<dbReference type="InterPro" id="IPR016255">
    <property type="entry name" value="Gcn2"/>
</dbReference>
<evidence type="ECO:0000256" key="2">
    <source>
        <dbReference type="ARBA" id="ARBA00022527"/>
    </source>
</evidence>
<feature type="region of interest" description="Disordered" evidence="13">
    <location>
        <begin position="741"/>
        <end position="766"/>
    </location>
</feature>
<dbReference type="GO" id="GO:0005737">
    <property type="term" value="C:cytoplasm"/>
    <property type="evidence" value="ECO:0007669"/>
    <property type="project" value="TreeGrafter"/>
</dbReference>
<evidence type="ECO:0000256" key="8">
    <source>
        <dbReference type="ARBA" id="ARBA00047899"/>
    </source>
</evidence>
<dbReference type="SUPFAM" id="SSF52954">
    <property type="entry name" value="Class II aaRS ABD-related"/>
    <property type="match status" value="1"/>
</dbReference>
<dbReference type="GO" id="GO:0009893">
    <property type="term" value="P:positive regulation of metabolic process"/>
    <property type="evidence" value="ECO:0007669"/>
    <property type="project" value="UniProtKB-ARBA"/>
</dbReference>
<comment type="catalytic activity">
    <reaction evidence="9">
        <text>L-seryl-[protein] + ATP = O-phospho-L-seryl-[protein] + ADP + H(+)</text>
        <dbReference type="Rhea" id="RHEA:17989"/>
        <dbReference type="Rhea" id="RHEA-COMP:9863"/>
        <dbReference type="Rhea" id="RHEA-COMP:11604"/>
        <dbReference type="ChEBI" id="CHEBI:15378"/>
        <dbReference type="ChEBI" id="CHEBI:29999"/>
        <dbReference type="ChEBI" id="CHEBI:30616"/>
        <dbReference type="ChEBI" id="CHEBI:83421"/>
        <dbReference type="ChEBI" id="CHEBI:456216"/>
        <dbReference type="EC" id="2.7.11.1"/>
    </reaction>
</comment>
<evidence type="ECO:0000256" key="7">
    <source>
        <dbReference type="ARBA" id="ARBA00037982"/>
    </source>
</evidence>
<evidence type="ECO:0000256" key="13">
    <source>
        <dbReference type="SAM" id="MobiDB-lite"/>
    </source>
</evidence>
<proteinExistence type="inferred from homology"/>
<dbReference type="FunFam" id="3.10.110.10:FF:000050">
    <property type="entry name" value="eIF-2-alpha kinase GCN2"/>
    <property type="match status" value="1"/>
</dbReference>
<dbReference type="Pfam" id="PF05773">
    <property type="entry name" value="RWD"/>
    <property type="match status" value="1"/>
</dbReference>
<dbReference type="EMBL" id="JBAMIC010000008">
    <property type="protein sequence ID" value="KAK7104637.1"/>
    <property type="molecule type" value="Genomic_DNA"/>
</dbReference>
<dbReference type="GO" id="GO:0004694">
    <property type="term" value="F:eukaryotic translation initiation factor 2alpha kinase activity"/>
    <property type="evidence" value="ECO:0007669"/>
    <property type="project" value="InterPro"/>
</dbReference>
<dbReference type="InterPro" id="IPR011009">
    <property type="entry name" value="Kinase-like_dom_sf"/>
</dbReference>
<evidence type="ECO:0000313" key="16">
    <source>
        <dbReference type="EMBL" id="KAK7104637.1"/>
    </source>
</evidence>
<comment type="catalytic activity">
    <reaction evidence="8">
        <text>L-threonyl-[protein] + ATP = O-phospho-L-threonyl-[protein] + ADP + H(+)</text>
        <dbReference type="Rhea" id="RHEA:46608"/>
        <dbReference type="Rhea" id="RHEA-COMP:11060"/>
        <dbReference type="Rhea" id="RHEA-COMP:11605"/>
        <dbReference type="ChEBI" id="CHEBI:15378"/>
        <dbReference type="ChEBI" id="CHEBI:30013"/>
        <dbReference type="ChEBI" id="CHEBI:30616"/>
        <dbReference type="ChEBI" id="CHEBI:61977"/>
        <dbReference type="ChEBI" id="CHEBI:456216"/>
        <dbReference type="EC" id="2.7.11.1"/>
    </reaction>
</comment>
<dbReference type="InterPro" id="IPR008271">
    <property type="entry name" value="Ser/Thr_kinase_AS"/>
</dbReference>
<feature type="region of interest" description="Disordered" evidence="13">
    <location>
        <begin position="782"/>
        <end position="820"/>
    </location>
</feature>
<evidence type="ECO:0000256" key="1">
    <source>
        <dbReference type="ARBA" id="ARBA00012513"/>
    </source>
</evidence>
<dbReference type="Pfam" id="PF12745">
    <property type="entry name" value="HGTP_anticodon2"/>
    <property type="match status" value="1"/>
</dbReference>
<dbReference type="Pfam" id="PF13393">
    <property type="entry name" value="tRNA-synt_His"/>
    <property type="match status" value="1"/>
</dbReference>
<dbReference type="GO" id="GO:0005634">
    <property type="term" value="C:nucleus"/>
    <property type="evidence" value="ECO:0007669"/>
    <property type="project" value="TreeGrafter"/>
</dbReference>
<dbReference type="Gene3D" id="3.10.110.10">
    <property type="entry name" value="Ubiquitin Conjugating Enzyme"/>
    <property type="match status" value="1"/>
</dbReference>
<keyword evidence="2" id="KW-0723">Serine/threonine-protein kinase</keyword>
<feature type="region of interest" description="Disordered" evidence="13">
    <location>
        <begin position="681"/>
        <end position="707"/>
    </location>
</feature>
<dbReference type="SUPFAM" id="SSF56112">
    <property type="entry name" value="Protein kinase-like (PK-like)"/>
    <property type="match status" value="2"/>
</dbReference>
<protein>
    <recommendedName>
        <fullName evidence="1">non-specific serine/threonine protein kinase</fullName>
        <ecNumber evidence="1">2.7.11.1</ecNumber>
    </recommendedName>
</protein>
<dbReference type="PROSITE" id="PS00108">
    <property type="entry name" value="PROTEIN_KINASE_ST"/>
    <property type="match status" value="1"/>
</dbReference>
<dbReference type="Gene3D" id="3.40.50.800">
    <property type="entry name" value="Anticodon-binding domain"/>
    <property type="match status" value="1"/>
</dbReference>
<feature type="compositionally biased region" description="Low complexity" evidence="13">
    <location>
        <begin position="207"/>
        <end position="236"/>
    </location>
</feature>
<evidence type="ECO:0000259" key="15">
    <source>
        <dbReference type="PROSITE" id="PS50908"/>
    </source>
</evidence>
<evidence type="ECO:0000256" key="6">
    <source>
        <dbReference type="ARBA" id="ARBA00022840"/>
    </source>
</evidence>
<evidence type="ECO:0000259" key="14">
    <source>
        <dbReference type="PROSITE" id="PS50011"/>
    </source>
</evidence>
<dbReference type="InterPro" id="IPR036621">
    <property type="entry name" value="Anticodon-bd_dom_sf"/>
</dbReference>
<reference evidence="16 17" key="1">
    <citation type="submission" date="2024-02" db="EMBL/GenBank/DDBJ databases">
        <title>Chromosome-scale genome assembly of the rough periwinkle Littorina saxatilis.</title>
        <authorList>
            <person name="De Jode A."/>
            <person name="Faria R."/>
            <person name="Formenti G."/>
            <person name="Sims Y."/>
            <person name="Smith T.P."/>
            <person name="Tracey A."/>
            <person name="Wood J.M.D."/>
            <person name="Zagrodzka Z.B."/>
            <person name="Johannesson K."/>
            <person name="Butlin R.K."/>
            <person name="Leder E.H."/>
        </authorList>
    </citation>
    <scope>NUCLEOTIDE SEQUENCE [LARGE SCALE GENOMIC DNA]</scope>
    <source>
        <strain evidence="16">Snail1</strain>
        <tissue evidence="16">Muscle</tissue>
    </source>
</reference>
<keyword evidence="6 11" id="KW-0067">ATP-binding</keyword>
<dbReference type="InterPro" id="IPR045864">
    <property type="entry name" value="aa-tRNA-synth_II/BPL/LPL"/>
</dbReference>
<dbReference type="PROSITE" id="PS50011">
    <property type="entry name" value="PROTEIN_KINASE_DOM"/>
    <property type="match status" value="2"/>
</dbReference>
<feature type="compositionally biased region" description="Polar residues" evidence="13">
    <location>
        <begin position="800"/>
        <end position="820"/>
    </location>
</feature>
<dbReference type="InterPro" id="IPR041715">
    <property type="entry name" value="HisRS-like_core"/>
</dbReference>
<feature type="domain" description="Protein kinase" evidence="14">
    <location>
        <begin position="281"/>
        <end position="551"/>
    </location>
</feature>
<dbReference type="PROSITE" id="PS00107">
    <property type="entry name" value="PROTEIN_KINASE_ATP"/>
    <property type="match status" value="1"/>
</dbReference>
<dbReference type="SUPFAM" id="SSF55681">
    <property type="entry name" value="Class II aaRS and biotin synthetases"/>
    <property type="match status" value="1"/>
</dbReference>
<evidence type="ECO:0000313" key="17">
    <source>
        <dbReference type="Proteomes" id="UP001374579"/>
    </source>
</evidence>
<feature type="compositionally biased region" description="Low complexity" evidence="13">
    <location>
        <begin position="681"/>
        <end position="695"/>
    </location>
</feature>
<feature type="region of interest" description="Disordered" evidence="13">
    <location>
        <begin position="131"/>
        <end position="265"/>
    </location>
</feature>
<name>A0AAN9BFQ7_9CAEN</name>
<gene>
    <name evidence="16" type="ORF">V1264_019324</name>
</gene>
<dbReference type="CDD" id="cd23823">
    <property type="entry name" value="RWD_GCN2"/>
    <property type="match status" value="1"/>
</dbReference>
<dbReference type="Gene3D" id="1.10.510.10">
    <property type="entry name" value="Transferase(Phosphotransferase) domain 1"/>
    <property type="match status" value="2"/>
</dbReference>
<dbReference type="PANTHER" id="PTHR11042">
    <property type="entry name" value="EUKARYOTIC TRANSLATION INITIATION FACTOR 2-ALPHA KINASE EIF2-ALPHA KINASE -RELATED"/>
    <property type="match status" value="1"/>
</dbReference>
<sequence>MASESANRERQEDELQVLQSIYPYDVEDLRIKAAWNAWQPVKMKLKLYPQESQGPHTEVFSQVEMIVTCSARYPDDIPTIELLNPKNVPEKKLPVLKEELTKMSKQLVGEVMVMELVEKVREFLHSYNKPPSKSFYEQMLDKQRREENERAQRRREQQEREQHAREVELRQIDEMKRRRQQELREGRQESRTRRSSTRQYEEDGESRGSPSSGSVVLGSSPTPVASSTPYGPSTPTTRRHRRTSTPRQDSESDDQDTGKGKDPGICVLVFKKGNEDWRVTLGKPEECQSSGGSTVYYGLEEKQGRQVTITEWVYQWRIVAKKAHVRAADLDEDSEGKKYLEKVVNIEREARQLFPLEHPNIIRYMAFRHQREPGKITVHVMSENCGGRNLGLNLCNRVSVPTATLRHYTEGVLKALQYLHSQFVVHRLFRASCVFIDSKDKTRVAGYSIDKRLRDMYRDIVGGNADRKGVMFEDSTDKMPPTLASRSARKGDIYQLGVTVLALAMGDYITDTVPQIPTDLPLPLADFLDKCLMRDEQARWTSSQLLEHTFVKDSLSPSLSSSSCPAKHGQGDGINGDDLDDDQNLMDYRMSIDSSGKSRLTQEFEVESILGKGGFGDVLKVRNKLDGQFYAIKRIMLNPSSRQFSEKKITREVNLLSRLHHENIVRYFHAWMEYTDDPAVSDTSSSSTFSSKPSPKMAKTKPSTPVHIVKRKNSLDAFDEIEQNAPQIAEDSVEWSRSLDATGLNADDDDDDDDDDSSEDDDNEGHWGINLASFLRWNENSDSIDFENENGDTKDDGSEPDSQTNTPQKSDDSSVLWTTQTPEVETPKLRYLYIQMEYCENQTLRRAIDVGYCQDMERVWGYFRGITEGLLYIHDMNVIHRDLKPVNIFLNSNDLVKIGDFGLATTDIVKQKPGGGDSILQTPANHLDLLSSRSGSGDGDMTGEVGTALYVSPEMMKGGSKLRYDQKVDIYSLGIIFFEMVYKVLPSQMERIQVLTSLRKPDIIFPDDFNRSGELDSQATLIREMLNHDPSQRPSSKELLASPHLPAVQQAEAEFNKRIEEAINNPESHVYRRILTQFFSQEYSRAMDETYNMDQTKVKITSHSVRSLLLRDVATERVERIFKCHGAVKFNPPLLTPRPPQCSAIQQMLPCFLDKSGSVVNLPFDLRLPFARHVAHNSILNLKRYSIERVFRQLKAKSLHPREVVECAFDIVTTAKNSLIPEAELMIVVEQVVDQFPVLQTRSYVVCMNHTKLIEALLLNAGVPDDKLSAVMETLVAHQTISEDTLRVALKHHEISLSASAESQLKNYLQVEVEWTAVDRLLRPLSKKHNKIGNAAKEGLHILENIQAIARDLGFKMKIVISLGLVYNLRQHSGLIFQVYCMRPHKKQKGREVSEVLATGGRYDKLVSEFSSRGGPLEQGAVGVSIAFDVLLAALTHEKELQVPSACDVVVCTVGHRDMRKERLQITTMLQDAGIRAEVQYQSLEDIEEVQNRCRSLGIPILVILKDGKDKEGDANFVRVKTFESKGVGAEKRVNVTELVEFIQQKLASAKADREVPESNPASGGGSSSSGGGGGGSRSSERNSVSRTSNTATFSFNYASQISHQKRRIEGLVCNKAPKWLTGEVEVVVAELPEQAIKTIQGFVELNKEESDFHKSADEINEMLSKRKFNNSIISVMEYVRNIRFDKKKQHILLYGTKDDTLRLLT</sequence>
<dbReference type="InterPro" id="IPR016135">
    <property type="entry name" value="UBQ-conjugating_enzyme/RWD"/>
</dbReference>
<dbReference type="Pfam" id="PF00069">
    <property type="entry name" value="Pkinase"/>
    <property type="match status" value="3"/>
</dbReference>
<evidence type="ECO:0000256" key="9">
    <source>
        <dbReference type="ARBA" id="ARBA00048679"/>
    </source>
</evidence>
<dbReference type="SUPFAM" id="SSF54495">
    <property type="entry name" value="UBC-like"/>
    <property type="match status" value="1"/>
</dbReference>
<keyword evidence="3" id="KW-0808">Transferase</keyword>